<protein>
    <submittedName>
        <fullName evidence="2">Uncharacterized protein</fullName>
    </submittedName>
</protein>
<feature type="region of interest" description="Disordered" evidence="1">
    <location>
        <begin position="1"/>
        <end position="25"/>
    </location>
</feature>
<feature type="region of interest" description="Disordered" evidence="1">
    <location>
        <begin position="335"/>
        <end position="374"/>
    </location>
</feature>
<feature type="compositionally biased region" description="Basic and acidic residues" evidence="1">
    <location>
        <begin position="360"/>
        <end position="374"/>
    </location>
</feature>
<reference evidence="2" key="1">
    <citation type="submission" date="2021-12" db="EMBL/GenBank/DDBJ databases">
        <title>Prjna785345.</title>
        <authorList>
            <person name="Rujirawat T."/>
            <person name="Krajaejun T."/>
        </authorList>
    </citation>
    <scope>NUCLEOTIDE SEQUENCE</scope>
    <source>
        <strain evidence="2">Pi057C3</strain>
    </source>
</reference>
<feature type="region of interest" description="Disordered" evidence="1">
    <location>
        <begin position="96"/>
        <end position="160"/>
    </location>
</feature>
<dbReference type="AlphaFoldDB" id="A0AAD5Q830"/>
<evidence type="ECO:0000256" key="1">
    <source>
        <dbReference type="SAM" id="MobiDB-lite"/>
    </source>
</evidence>
<feature type="compositionally biased region" description="Polar residues" evidence="1">
    <location>
        <begin position="96"/>
        <end position="141"/>
    </location>
</feature>
<evidence type="ECO:0000313" key="3">
    <source>
        <dbReference type="Proteomes" id="UP001209570"/>
    </source>
</evidence>
<feature type="region of interest" description="Disordered" evidence="1">
    <location>
        <begin position="45"/>
        <end position="80"/>
    </location>
</feature>
<gene>
    <name evidence="2" type="ORF">P43SY_009320</name>
</gene>
<accession>A0AAD5Q830</accession>
<keyword evidence="3" id="KW-1185">Reference proteome</keyword>
<dbReference type="EMBL" id="JAKCXM010000173">
    <property type="protein sequence ID" value="KAJ0399739.1"/>
    <property type="molecule type" value="Genomic_DNA"/>
</dbReference>
<feature type="region of interest" description="Disordered" evidence="1">
    <location>
        <begin position="263"/>
        <end position="310"/>
    </location>
</feature>
<dbReference type="Proteomes" id="UP001209570">
    <property type="component" value="Unassembled WGS sequence"/>
</dbReference>
<name>A0AAD5Q830_PYTIN</name>
<feature type="compositionally biased region" description="Low complexity" evidence="1">
    <location>
        <begin position="60"/>
        <end position="69"/>
    </location>
</feature>
<evidence type="ECO:0000313" key="2">
    <source>
        <dbReference type="EMBL" id="KAJ0399739.1"/>
    </source>
</evidence>
<feature type="compositionally biased region" description="Low complexity" evidence="1">
    <location>
        <begin position="265"/>
        <end position="283"/>
    </location>
</feature>
<comment type="caution">
    <text evidence="2">The sequence shown here is derived from an EMBL/GenBank/DDBJ whole genome shotgun (WGS) entry which is preliminary data.</text>
</comment>
<proteinExistence type="predicted"/>
<feature type="region of interest" description="Disordered" evidence="1">
    <location>
        <begin position="225"/>
        <end position="251"/>
    </location>
</feature>
<organism evidence="2 3">
    <name type="scientific">Pythium insidiosum</name>
    <name type="common">Pythiosis disease agent</name>
    <dbReference type="NCBI Taxonomy" id="114742"/>
    <lineage>
        <taxon>Eukaryota</taxon>
        <taxon>Sar</taxon>
        <taxon>Stramenopiles</taxon>
        <taxon>Oomycota</taxon>
        <taxon>Peronosporomycetes</taxon>
        <taxon>Pythiales</taxon>
        <taxon>Pythiaceae</taxon>
        <taxon>Pythium</taxon>
    </lineage>
</organism>
<sequence>MAELDSLGGKRKYKENPLTAQAENGSLKIKILRKDEKRRIAASYGAAVPSSPVASGPQLAAPRVPAAAAMTSPPKPRPNRKHVPIFYQRPNAFEFSASSSTDESATQSTSVTSDYDYNGSTASTASTTEPFSRLNLGSSQALEPPPPTNPLFMRGTSQNGAGSIDNLLRHVFPTLAPGSSQDFGHIPMGPSLPVSEARAFPQGSSAMPHLPLPHHHPAAALHQLASSSTAYDSRRRDFGGKPSIPSSFPYRFDPMTALQDAVKMATATATTSPSSPASSPQQSHYGQGHAAPQDDGDLGPPPMAPPAFGVQHSLVGGGIEAQPVIANVNTRSFDWNKHQDAGRPRSGSLPEAFPSDESEVNEHGHPPVHMWKEV</sequence>